<protein>
    <recommendedName>
        <fullName evidence="4">DoxX-like family protein</fullName>
    </recommendedName>
</protein>
<feature type="transmembrane region" description="Helical" evidence="1">
    <location>
        <begin position="44"/>
        <end position="63"/>
    </location>
</feature>
<evidence type="ECO:0008006" key="4">
    <source>
        <dbReference type="Google" id="ProtNLM"/>
    </source>
</evidence>
<sequence>MTKTILLGLCAWFIFVAAYLLLAPHSFYENIPGVSDSGPYNSHFMRDVGFAFLASGAAIGFGALKGDRRLVLFGAAYPVLHGGFHVMHWLEGGVPFSLPAMAELFPTAGLAILTLLLALRVKGGAA</sequence>
<reference evidence="2 3" key="1">
    <citation type="submission" date="2017-03" db="EMBL/GenBank/DDBJ databases">
        <authorList>
            <person name="Afonso C.L."/>
            <person name="Miller P.J."/>
            <person name="Scott M.A."/>
            <person name="Spackman E."/>
            <person name="Goraichik I."/>
            <person name="Dimitrov K.M."/>
            <person name="Suarez D.L."/>
            <person name="Swayne D.E."/>
        </authorList>
    </citation>
    <scope>NUCLEOTIDE SEQUENCE [LARGE SCALE GENOMIC DNA]</scope>
    <source>
        <strain evidence="2 3">CECT 8287</strain>
    </source>
</reference>
<gene>
    <name evidence="2" type="ORF">PEL8287_02331</name>
</gene>
<dbReference type="Proteomes" id="UP000193827">
    <property type="component" value="Unassembled WGS sequence"/>
</dbReference>
<keyword evidence="1" id="KW-0812">Transmembrane</keyword>
<accession>A0A1Y5SPL8</accession>
<proteinExistence type="predicted"/>
<keyword evidence="1" id="KW-0472">Membrane</keyword>
<dbReference type="EMBL" id="FWFL01000005">
    <property type="protein sequence ID" value="SLN45455.1"/>
    <property type="molecule type" value="Genomic_DNA"/>
</dbReference>
<evidence type="ECO:0000313" key="3">
    <source>
        <dbReference type="Proteomes" id="UP000193827"/>
    </source>
</evidence>
<keyword evidence="3" id="KW-1185">Reference proteome</keyword>
<organism evidence="2 3">
    <name type="scientific">Roseovarius litorisediminis</name>
    <dbReference type="NCBI Taxonomy" id="1312363"/>
    <lineage>
        <taxon>Bacteria</taxon>
        <taxon>Pseudomonadati</taxon>
        <taxon>Pseudomonadota</taxon>
        <taxon>Alphaproteobacteria</taxon>
        <taxon>Rhodobacterales</taxon>
        <taxon>Roseobacteraceae</taxon>
        <taxon>Roseovarius</taxon>
    </lineage>
</organism>
<evidence type="ECO:0000313" key="2">
    <source>
        <dbReference type="EMBL" id="SLN45455.1"/>
    </source>
</evidence>
<feature type="transmembrane region" description="Helical" evidence="1">
    <location>
        <begin position="96"/>
        <end position="119"/>
    </location>
</feature>
<dbReference type="OrthoDB" id="287782at2"/>
<dbReference type="RefSeq" id="WP_085892536.1">
    <property type="nucleotide sequence ID" value="NZ_FWFL01000005.1"/>
</dbReference>
<dbReference type="AlphaFoldDB" id="A0A1Y5SPL8"/>
<feature type="transmembrane region" description="Helical" evidence="1">
    <location>
        <begin position="70"/>
        <end position="90"/>
    </location>
</feature>
<evidence type="ECO:0000256" key="1">
    <source>
        <dbReference type="SAM" id="Phobius"/>
    </source>
</evidence>
<name>A0A1Y5SPL8_9RHOB</name>
<keyword evidence="1" id="KW-1133">Transmembrane helix</keyword>